<dbReference type="GO" id="GO:1904462">
    <property type="term" value="P:ergosteryl 3-beta-D-glucoside catabolic process"/>
    <property type="evidence" value="ECO:0007669"/>
    <property type="project" value="TreeGrafter"/>
</dbReference>
<evidence type="ECO:0000259" key="5">
    <source>
        <dbReference type="Pfam" id="PF18564"/>
    </source>
</evidence>
<protein>
    <submittedName>
        <fullName evidence="6">Glycoside hydrolase family 5 protein</fullName>
    </submittedName>
</protein>
<sequence length="864" mass="96098">MPRVPPTSPTTGLPTAPHLLHTLQGHFVDPRGRTLLLRGVNLSGGAKAPPNQPSWKRDGFFELAEDGGESFVGRPLDLDDGTADIHLARLRGWGFTLLRYVVTWEALEHAGPGKYDYEFMDYTVRVLRKCKEFGFKVYMDPHQDIWSRFSGGSGAPLWTLHACALQPRHFTATHATMLHCEHPTPHAPDPQSFPAMIWSTDYQRLAAQHLFALFFGGRNFAPLCLIDGVNVQDWLQAHFIDAVCKLAERIRDAGDLLDECVIGWDPMNEPSEGFIGHRDLREIPKEQTLRKGTCPTGIQGLRLGMGDKVDLDYYEFGSMGPRKTGTVTVDPRGRTCWLSEDDEPGGVSAWGWRRGEQWKLGMCPWALHGVWDPATGTCLRPDYFAHPPDRPDKDVVFVRDYWLPHWQAYARRIRALHPEAILFIQPPVFVRPPLIPEEDLKGRAAYSPHYYDGLTLMTRHWNWYNADALGLLRGKYSSMFQALKVGESMIRRSLREQLAMFREDVRITMGAQYPVVIGEIGTPYDMDGRRAYGYTDGGRYKGDYSAQQRALDASLSASDGGNMLDYTIWTYVPDHSHEWGDGWNMEDLSLYSADDLRPTGRDNPFAPNATANASSTSIATASSSVTSLTAVQPGPTSPLLAKQLQPDPSMSALSLALANSPYLALPAADWATGNLYRFLTNGARAPRAFARPYPTATVGVPTDIEFDIASADFRMTVRVKPEDAPTKLLGDEEDSDGADADRDAEGNLPTEVYIPVVHYASDALLRRGEKKAKSGMGMGNGRLRSKSSFFTRSRSQLSLATINASSATLVSALVDIDVQVSEGKFEIDGQTLKWWYPVPAPGAAEATYTLRVRRRLGPIKMTRE</sequence>
<feature type="domain" description="Glycoside hydrolase family 5 C-terminal" evidence="5">
    <location>
        <begin position="691"/>
        <end position="761"/>
    </location>
</feature>
<dbReference type="OrthoDB" id="9971853at2759"/>
<dbReference type="PANTHER" id="PTHR31308:SF6">
    <property type="entry name" value="GLYCOSIDE HYDROLASE FAMILY 5 C-TERMINAL DOMAIN-CONTAINING PROTEIN"/>
    <property type="match status" value="1"/>
</dbReference>
<feature type="region of interest" description="Disordered" evidence="4">
    <location>
        <begin position="724"/>
        <end position="745"/>
    </location>
</feature>
<reference evidence="6 7" key="1">
    <citation type="journal article" date="2016" name="Mol. Biol. Evol.">
        <title>Comparative Genomics of Early-Diverging Mushroom-Forming Fungi Provides Insights into the Origins of Lignocellulose Decay Capabilities.</title>
        <authorList>
            <person name="Nagy L.G."/>
            <person name="Riley R."/>
            <person name="Tritt A."/>
            <person name="Adam C."/>
            <person name="Daum C."/>
            <person name="Floudas D."/>
            <person name="Sun H."/>
            <person name="Yadav J.S."/>
            <person name="Pangilinan J."/>
            <person name="Larsson K.H."/>
            <person name="Matsuura K."/>
            <person name="Barry K."/>
            <person name="Labutti K."/>
            <person name="Kuo R."/>
            <person name="Ohm R.A."/>
            <person name="Bhattacharya S.S."/>
            <person name="Shirouzu T."/>
            <person name="Yoshinaga Y."/>
            <person name="Martin F.M."/>
            <person name="Grigoriev I.V."/>
            <person name="Hibbett D.S."/>
        </authorList>
    </citation>
    <scope>NUCLEOTIDE SEQUENCE [LARGE SCALE GENOMIC DNA]</scope>
    <source>
        <strain evidence="6 7">HHB12733</strain>
    </source>
</reference>
<evidence type="ECO:0000256" key="4">
    <source>
        <dbReference type="SAM" id="MobiDB-lite"/>
    </source>
</evidence>
<dbReference type="SUPFAM" id="SSF51445">
    <property type="entry name" value="(Trans)glycosidases"/>
    <property type="match status" value="1"/>
</dbReference>
<evidence type="ECO:0000313" key="6">
    <source>
        <dbReference type="EMBL" id="KZT57529.1"/>
    </source>
</evidence>
<keyword evidence="2 6" id="KW-0378">Hydrolase</keyword>
<dbReference type="Gene3D" id="3.20.20.80">
    <property type="entry name" value="Glycosidases"/>
    <property type="match status" value="2"/>
</dbReference>
<gene>
    <name evidence="6" type="ORF">CALCODRAFT_452873</name>
</gene>
<evidence type="ECO:0000256" key="3">
    <source>
        <dbReference type="ARBA" id="ARBA00023295"/>
    </source>
</evidence>
<evidence type="ECO:0000256" key="2">
    <source>
        <dbReference type="ARBA" id="ARBA00022801"/>
    </source>
</evidence>
<dbReference type="STRING" id="1353952.A0A165G2U4"/>
<dbReference type="InterPro" id="IPR052066">
    <property type="entry name" value="Glycosphingolipid_Hydrolases"/>
</dbReference>
<comment type="similarity">
    <text evidence="1">Belongs to the glycosyl hydrolase 5 (cellulase A) family.</text>
</comment>
<dbReference type="InParanoid" id="A0A165G2U4"/>
<dbReference type="EMBL" id="KV423962">
    <property type="protein sequence ID" value="KZT57529.1"/>
    <property type="molecule type" value="Genomic_DNA"/>
</dbReference>
<keyword evidence="7" id="KW-1185">Reference proteome</keyword>
<dbReference type="Proteomes" id="UP000076842">
    <property type="component" value="Unassembled WGS sequence"/>
</dbReference>
<feature type="non-terminal residue" evidence="6">
    <location>
        <position position="864"/>
    </location>
</feature>
<dbReference type="InterPro" id="IPR017853">
    <property type="entry name" value="GH"/>
</dbReference>
<keyword evidence="3" id="KW-0326">Glycosidase</keyword>
<dbReference type="InterPro" id="IPR041036">
    <property type="entry name" value="GH5_C"/>
</dbReference>
<dbReference type="PANTHER" id="PTHR31308">
    <property type="match status" value="1"/>
</dbReference>
<accession>A0A165G2U4</accession>
<proteinExistence type="inferred from homology"/>
<dbReference type="Pfam" id="PF18564">
    <property type="entry name" value="Glyco_hydro_5_C"/>
    <property type="match status" value="1"/>
</dbReference>
<name>A0A165G2U4_9BASI</name>
<dbReference type="GO" id="GO:0050295">
    <property type="term" value="F:steryl-beta-glucosidase activity"/>
    <property type="evidence" value="ECO:0007669"/>
    <property type="project" value="TreeGrafter"/>
</dbReference>
<dbReference type="InterPro" id="IPR013780">
    <property type="entry name" value="Glyco_hydro_b"/>
</dbReference>
<organism evidence="6 7">
    <name type="scientific">Calocera cornea HHB12733</name>
    <dbReference type="NCBI Taxonomy" id="1353952"/>
    <lineage>
        <taxon>Eukaryota</taxon>
        <taxon>Fungi</taxon>
        <taxon>Dikarya</taxon>
        <taxon>Basidiomycota</taxon>
        <taxon>Agaricomycotina</taxon>
        <taxon>Dacrymycetes</taxon>
        <taxon>Dacrymycetales</taxon>
        <taxon>Dacrymycetaceae</taxon>
        <taxon>Calocera</taxon>
    </lineage>
</organism>
<evidence type="ECO:0000313" key="7">
    <source>
        <dbReference type="Proteomes" id="UP000076842"/>
    </source>
</evidence>
<dbReference type="AlphaFoldDB" id="A0A165G2U4"/>
<evidence type="ECO:0000256" key="1">
    <source>
        <dbReference type="ARBA" id="ARBA00005641"/>
    </source>
</evidence>
<dbReference type="Gene3D" id="2.60.40.1180">
    <property type="entry name" value="Golgi alpha-mannosidase II"/>
    <property type="match status" value="1"/>
</dbReference>